<sequence>MPSNKSVERAFVLVQGDASKTVGFGIGGREIEGNGAYVAKAEAQSPPTLSFAAALPNKTYLVIALDLDAPFTFWSGLGPILHWIQPGLPVGETNPGRLEIDPGSPFIANYIGPAPPPLGGPHRYVFFLYEQPGSDEGENANEFDDKRRQATPKDGKTMGNGARMWASLDEWEAKLGLGEVVAMGWFRSN</sequence>
<evidence type="ECO:0000313" key="3">
    <source>
        <dbReference type="Proteomes" id="UP000241462"/>
    </source>
</evidence>
<accession>A0A2T2ZZ91</accession>
<dbReference type="PANTHER" id="PTHR11362:SF78">
    <property type="entry name" value="PROTEASE INHIBITOR"/>
    <property type="match status" value="1"/>
</dbReference>
<dbReference type="OrthoDB" id="2506647at2759"/>
<dbReference type="PANTHER" id="PTHR11362">
    <property type="entry name" value="PHOSPHATIDYLETHANOLAMINE-BINDING PROTEIN"/>
    <property type="match status" value="1"/>
</dbReference>
<keyword evidence="3" id="KW-1185">Reference proteome</keyword>
<dbReference type="InterPro" id="IPR036610">
    <property type="entry name" value="PEBP-like_sf"/>
</dbReference>
<dbReference type="SUPFAM" id="SSF49777">
    <property type="entry name" value="PEBP-like"/>
    <property type="match status" value="1"/>
</dbReference>
<dbReference type="InterPro" id="IPR035810">
    <property type="entry name" value="PEBP_euk"/>
</dbReference>
<dbReference type="Proteomes" id="UP000241462">
    <property type="component" value="Unassembled WGS sequence"/>
</dbReference>
<dbReference type="InterPro" id="IPR008914">
    <property type="entry name" value="PEBP"/>
</dbReference>
<dbReference type="Pfam" id="PF01161">
    <property type="entry name" value="PBP"/>
    <property type="match status" value="1"/>
</dbReference>
<name>A0A2T2ZZ91_9PEZI</name>
<dbReference type="GO" id="GO:0046578">
    <property type="term" value="P:regulation of Ras protein signal transduction"/>
    <property type="evidence" value="ECO:0007669"/>
    <property type="project" value="TreeGrafter"/>
</dbReference>
<dbReference type="Gene3D" id="3.90.280.10">
    <property type="entry name" value="PEBP-like"/>
    <property type="match status" value="1"/>
</dbReference>
<organism evidence="2 3">
    <name type="scientific">Coniella lustricola</name>
    <dbReference type="NCBI Taxonomy" id="2025994"/>
    <lineage>
        <taxon>Eukaryota</taxon>
        <taxon>Fungi</taxon>
        <taxon>Dikarya</taxon>
        <taxon>Ascomycota</taxon>
        <taxon>Pezizomycotina</taxon>
        <taxon>Sordariomycetes</taxon>
        <taxon>Sordariomycetidae</taxon>
        <taxon>Diaporthales</taxon>
        <taxon>Schizoparmaceae</taxon>
        <taxon>Coniella</taxon>
    </lineage>
</organism>
<evidence type="ECO:0000256" key="1">
    <source>
        <dbReference type="SAM" id="MobiDB-lite"/>
    </source>
</evidence>
<dbReference type="AlphaFoldDB" id="A0A2T2ZZ91"/>
<feature type="region of interest" description="Disordered" evidence="1">
    <location>
        <begin position="136"/>
        <end position="159"/>
    </location>
</feature>
<dbReference type="STRING" id="2025994.A0A2T2ZZ91"/>
<dbReference type="CDD" id="cd00866">
    <property type="entry name" value="PEBP_euk"/>
    <property type="match status" value="1"/>
</dbReference>
<gene>
    <name evidence="2" type="ORF">BD289DRAFT_374768</name>
</gene>
<proteinExistence type="predicted"/>
<reference evidence="2 3" key="1">
    <citation type="journal article" date="2018" name="Mycol. Prog.">
        <title>Coniella lustricola, a new species from submerged detritus.</title>
        <authorList>
            <person name="Raudabaugh D.B."/>
            <person name="Iturriaga T."/>
            <person name="Carver A."/>
            <person name="Mondo S."/>
            <person name="Pangilinan J."/>
            <person name="Lipzen A."/>
            <person name="He G."/>
            <person name="Amirebrahimi M."/>
            <person name="Grigoriev I.V."/>
            <person name="Miller A.N."/>
        </authorList>
    </citation>
    <scope>NUCLEOTIDE SEQUENCE [LARGE SCALE GENOMIC DNA]</scope>
    <source>
        <strain evidence="2 3">B22-T-1</strain>
    </source>
</reference>
<dbReference type="GO" id="GO:0005543">
    <property type="term" value="F:phospholipid binding"/>
    <property type="evidence" value="ECO:0007669"/>
    <property type="project" value="TreeGrafter"/>
</dbReference>
<feature type="compositionally biased region" description="Basic and acidic residues" evidence="1">
    <location>
        <begin position="143"/>
        <end position="156"/>
    </location>
</feature>
<dbReference type="InParanoid" id="A0A2T2ZZ91"/>
<dbReference type="EMBL" id="KZ678547">
    <property type="protein sequence ID" value="PSR80010.1"/>
    <property type="molecule type" value="Genomic_DNA"/>
</dbReference>
<dbReference type="GO" id="GO:0030414">
    <property type="term" value="F:peptidase inhibitor activity"/>
    <property type="evidence" value="ECO:0007669"/>
    <property type="project" value="TreeGrafter"/>
</dbReference>
<dbReference type="GO" id="GO:0030162">
    <property type="term" value="P:regulation of proteolysis"/>
    <property type="evidence" value="ECO:0007669"/>
    <property type="project" value="TreeGrafter"/>
</dbReference>
<evidence type="ECO:0000313" key="2">
    <source>
        <dbReference type="EMBL" id="PSR80010.1"/>
    </source>
</evidence>
<protein>
    <submittedName>
        <fullName evidence="2">Phosphatidylethanolamine-binding protein</fullName>
    </submittedName>
</protein>